<evidence type="ECO:0000259" key="2">
    <source>
        <dbReference type="Pfam" id="PF03703"/>
    </source>
</evidence>
<dbReference type="Pfam" id="PF03703">
    <property type="entry name" value="bPH_2"/>
    <property type="match status" value="2"/>
</dbReference>
<comment type="caution">
    <text evidence="3">The sequence shown here is derived from an EMBL/GenBank/DDBJ whole genome shotgun (WGS) entry which is preliminary data.</text>
</comment>
<proteinExistence type="predicted"/>
<keyword evidence="1" id="KW-0812">Transmembrane</keyword>
<evidence type="ECO:0000313" key="3">
    <source>
        <dbReference type="EMBL" id="RUO45981.1"/>
    </source>
</evidence>
<accession>A0A432XB54</accession>
<feature type="domain" description="YdbS-like PH" evidence="2">
    <location>
        <begin position="79"/>
        <end position="156"/>
    </location>
</feature>
<dbReference type="PANTHER" id="PTHR34473">
    <property type="entry name" value="UPF0699 TRANSMEMBRANE PROTEIN YDBS"/>
    <property type="match status" value="1"/>
</dbReference>
<sequence length="512" mass="58150">MNPSWMIMPMSELTWQRTPLITIAFFLFRQLKQFVTNISNLIPVLAAVFVAGKNAVWLPFALAGGYLVFTIINAVLQQRFFLYAIAEDAVHIRSGLFNRQHLTLKYERIQQAEIHEAWYFRPFKLTILSVDSAGSAGKEVMIPGLTMPLAQELRQRMLAVHEGVPASSATPTDAEQHQPTTFEQRFPVSEIVRAGIIDNKLFVLLAVLIYPMSQLDLLEDYVVPWVQANVSWLSEGNAWLLVSGAVIAGLALLFLLAIVVSLITYHDLHLTIQGERFQAKSGALSIRTLSFRYPKLQAVYVRRNLRARLLQRSVVRVSQLQPRQAQAGGQSGQQFILPVVDARFFARFRQELRLPDQELVNWQRLSNLALLGPSMWLAVLAPVAAGVLFFAAESGVIGLLLSALGWLLLQILVVLRWRNYGYSFVSSTTQPAEQWFVVRRGVFSRNENWYPRHKVQQIDVEQGPWLRLLGFAHLVLHTAAGSESIEFLPYAEAVKLQQEWTQEIAQNHRRWM</sequence>
<keyword evidence="1" id="KW-1133">Transmembrane helix</keyword>
<feature type="transmembrane region" description="Helical" evidence="1">
    <location>
        <begin position="396"/>
        <end position="415"/>
    </location>
</feature>
<evidence type="ECO:0000313" key="4">
    <source>
        <dbReference type="Proteomes" id="UP000286678"/>
    </source>
</evidence>
<feature type="transmembrane region" description="Helical" evidence="1">
    <location>
        <begin position="368"/>
        <end position="390"/>
    </location>
</feature>
<feature type="transmembrane region" description="Helical" evidence="1">
    <location>
        <begin position="56"/>
        <end position="76"/>
    </location>
</feature>
<dbReference type="OrthoDB" id="155986at2"/>
<keyword evidence="4" id="KW-1185">Reference proteome</keyword>
<feature type="transmembrane region" description="Helical" evidence="1">
    <location>
        <begin position="201"/>
        <end position="218"/>
    </location>
</feature>
<feature type="transmembrane region" description="Helical" evidence="1">
    <location>
        <begin position="238"/>
        <end position="263"/>
    </location>
</feature>
<feature type="domain" description="YdbS-like PH" evidence="2">
    <location>
        <begin position="436"/>
        <end position="497"/>
    </location>
</feature>
<gene>
    <name evidence="3" type="ORF">CWE21_12640</name>
</gene>
<name>A0A432XB54_9GAMM</name>
<dbReference type="InterPro" id="IPR005182">
    <property type="entry name" value="YdbS-like_PH"/>
</dbReference>
<protein>
    <recommendedName>
        <fullName evidence="2">YdbS-like PH domain-containing protein</fullName>
    </recommendedName>
</protein>
<dbReference type="Proteomes" id="UP000286678">
    <property type="component" value="Unassembled WGS sequence"/>
</dbReference>
<evidence type="ECO:0000256" key="1">
    <source>
        <dbReference type="SAM" id="Phobius"/>
    </source>
</evidence>
<dbReference type="PANTHER" id="PTHR34473:SF2">
    <property type="entry name" value="UPF0699 TRANSMEMBRANE PROTEIN YDBT"/>
    <property type="match status" value="1"/>
</dbReference>
<reference evidence="4" key="1">
    <citation type="journal article" date="2018" name="Front. Microbiol.">
        <title>Genome-Based Analysis Reveals the Taxonomy and Diversity of the Family Idiomarinaceae.</title>
        <authorList>
            <person name="Liu Y."/>
            <person name="Lai Q."/>
            <person name="Shao Z."/>
        </authorList>
    </citation>
    <scope>NUCLEOTIDE SEQUENCE [LARGE SCALE GENOMIC DNA]</scope>
    <source>
        <strain evidence="4">SW15</strain>
    </source>
</reference>
<dbReference type="AlphaFoldDB" id="A0A432XB54"/>
<organism evidence="3 4">
    <name type="scientific">Pseudidiomarina aquimaris</name>
    <dbReference type="NCBI Taxonomy" id="641841"/>
    <lineage>
        <taxon>Bacteria</taxon>
        <taxon>Pseudomonadati</taxon>
        <taxon>Pseudomonadota</taxon>
        <taxon>Gammaproteobacteria</taxon>
        <taxon>Alteromonadales</taxon>
        <taxon>Idiomarinaceae</taxon>
        <taxon>Pseudidiomarina</taxon>
    </lineage>
</organism>
<dbReference type="EMBL" id="PIPT01000011">
    <property type="protein sequence ID" value="RUO45981.1"/>
    <property type="molecule type" value="Genomic_DNA"/>
</dbReference>
<keyword evidence="1" id="KW-0472">Membrane</keyword>